<feature type="transmembrane region" description="Helical" evidence="3">
    <location>
        <begin position="476"/>
        <end position="495"/>
    </location>
</feature>
<dbReference type="PANTHER" id="PTHR24220:SF86">
    <property type="entry name" value="ABC TRANSPORTER ABCH.1"/>
    <property type="match status" value="1"/>
</dbReference>
<dbReference type="InterPro" id="IPR017871">
    <property type="entry name" value="ABC_transporter-like_CS"/>
</dbReference>
<dbReference type="InterPro" id="IPR003593">
    <property type="entry name" value="AAA+_ATPase"/>
</dbReference>
<dbReference type="PANTHER" id="PTHR24220">
    <property type="entry name" value="IMPORT ATP-BINDING PROTEIN"/>
    <property type="match status" value="1"/>
</dbReference>
<dbReference type="EMBL" id="ADKX01000034">
    <property type="protein sequence ID" value="EFW04680.1"/>
    <property type="molecule type" value="Genomic_DNA"/>
</dbReference>
<keyword evidence="3" id="KW-1133">Transmembrane helix</keyword>
<keyword evidence="2" id="KW-0067">ATP-binding</keyword>
<feature type="transmembrane region" description="Helical" evidence="3">
    <location>
        <begin position="526"/>
        <end position="547"/>
    </location>
</feature>
<evidence type="ECO:0000313" key="6">
    <source>
        <dbReference type="Proteomes" id="UP000003157"/>
    </source>
</evidence>
<feature type="transmembrane region" description="Helical" evidence="3">
    <location>
        <begin position="252"/>
        <end position="273"/>
    </location>
</feature>
<keyword evidence="3" id="KW-0472">Membrane</keyword>
<sequence>MLELKNINLAFDKPLIKDGHIIIPDERITVLSGKSGCGKSTLLYDIALMTQNAQMNYYFYDYDICSVTLEKKKEFQRSHIAFVFQNIQLIDSMSLFENIQFFAYLSHQEFDEKQAREYLTDLNLFLDDQTDIRKLSGGEKQRLAIVCALMKDTPLIILDEPTAYLDYDNKLKLIDVLILLKEKYHKTILIASHDKLIKEVSDCLYEIEQQKIINRKDTQITHNTIPNPKISSYQNSLNLFYRKILKYNRFQYLTFKILLTLLMTFYCFLSVFFQTYIERLNNTIEELQSTQIIVEANYPLSNDEVKEMKYNEYIQDVQRFIPIETDNGYLLSPYMSSDYFQHYLNQENAHNDQQYYGNYELYRQQKNENIECQLSNYHFTLPIHNYLNEKFEDYRGLSSLSRIIYIPYQEYQNLIKYTDIQLKSSKTFIIQLNDSNDYLNVLKVLMDDYPQLEVSAHSNLLKVIGVSNQLEIFNQLSIGFIIGLFIIAIIILKIFDQYQWRKQAVLLEVNGVSQKKMNNLLLKKELYLLFYPWIISIMIVSGIYWGLDLLDRDVIIHICLLITLAIFFIFIFSYFIYVLIRKAVSNINIIKKF</sequence>
<dbReference type="Pfam" id="PF00005">
    <property type="entry name" value="ABC_tran"/>
    <property type="match status" value="1"/>
</dbReference>
<keyword evidence="1" id="KW-0547">Nucleotide-binding</keyword>
<dbReference type="OrthoDB" id="1654787at2"/>
<evidence type="ECO:0000256" key="1">
    <source>
        <dbReference type="ARBA" id="ARBA00022741"/>
    </source>
</evidence>
<dbReference type="SUPFAM" id="SSF52540">
    <property type="entry name" value="P-loop containing nucleoside triphosphate hydrolases"/>
    <property type="match status" value="1"/>
</dbReference>
<dbReference type="HOGENOM" id="CLU_459850_0_0_9"/>
<dbReference type="STRING" id="100884.GCA_000269565_02189"/>
<name>E7GBE5_9FIRM</name>
<dbReference type="InterPro" id="IPR015854">
    <property type="entry name" value="ABC_transpr_LolD-like"/>
</dbReference>
<dbReference type="AlphaFoldDB" id="E7GBE5"/>
<dbReference type="InterPro" id="IPR027417">
    <property type="entry name" value="P-loop_NTPase"/>
</dbReference>
<evidence type="ECO:0000313" key="5">
    <source>
        <dbReference type="EMBL" id="EFW04680.1"/>
    </source>
</evidence>
<keyword evidence="3" id="KW-0812">Transmembrane</keyword>
<dbReference type="SMART" id="SM00382">
    <property type="entry name" value="AAA"/>
    <property type="match status" value="1"/>
</dbReference>
<dbReference type="GO" id="GO:0005524">
    <property type="term" value="F:ATP binding"/>
    <property type="evidence" value="ECO:0007669"/>
    <property type="project" value="UniProtKB-KW"/>
</dbReference>
<proteinExistence type="predicted"/>
<feature type="domain" description="ABC transporter" evidence="4">
    <location>
        <begin position="2"/>
        <end position="234"/>
    </location>
</feature>
<evidence type="ECO:0000256" key="3">
    <source>
        <dbReference type="SAM" id="Phobius"/>
    </source>
</evidence>
<dbReference type="InterPro" id="IPR003439">
    <property type="entry name" value="ABC_transporter-like_ATP-bd"/>
</dbReference>
<gene>
    <name evidence="5" type="ORF">HMPREF9488_02086</name>
</gene>
<dbReference type="PROSITE" id="PS50893">
    <property type="entry name" value="ABC_TRANSPORTER_2"/>
    <property type="match status" value="1"/>
</dbReference>
<dbReference type="GeneID" id="78230023"/>
<feature type="transmembrane region" description="Helical" evidence="3">
    <location>
        <begin position="554"/>
        <end position="580"/>
    </location>
</feature>
<comment type="caution">
    <text evidence="5">The sequence shown here is derived from an EMBL/GenBank/DDBJ whole genome shotgun (WGS) entry which is preliminary data.</text>
</comment>
<reference evidence="5 6" key="1">
    <citation type="submission" date="2010-12" db="EMBL/GenBank/DDBJ databases">
        <title>The Genome Sequence of Coprobacillus sp. strain 29_1.</title>
        <authorList>
            <consortium name="The Broad Institute Genome Sequencing Platform"/>
            <person name="Earl A."/>
            <person name="Ward D."/>
            <person name="Feldgarden M."/>
            <person name="Gevers D."/>
            <person name="Daigneault M."/>
            <person name="Sibley C.D."/>
            <person name="White A."/>
            <person name="Strauss J."/>
            <person name="Allen-Vercoe E."/>
            <person name="Young S.K."/>
            <person name="Zeng Q."/>
            <person name="Gargeya S."/>
            <person name="Fitzgerald M."/>
            <person name="Haas B."/>
            <person name="Abouelleil A."/>
            <person name="Alvarado L."/>
            <person name="Arachchi H.M."/>
            <person name="Berlin A."/>
            <person name="Brown A."/>
            <person name="Chapman S.B."/>
            <person name="Chen Z."/>
            <person name="Dunbar C."/>
            <person name="Freedman E."/>
            <person name="Gearin G."/>
            <person name="Gellesch M."/>
            <person name="Goldberg J."/>
            <person name="Griggs A."/>
            <person name="Gujja S."/>
            <person name="Heilman E."/>
            <person name="Heiman D."/>
            <person name="Howarth C."/>
            <person name="Larson L."/>
            <person name="Lui A."/>
            <person name="MacDonald P.J.P."/>
            <person name="Mehta T."/>
            <person name="Montmayeur A."/>
            <person name="Murphy C."/>
            <person name="Neiman D."/>
            <person name="Pearson M."/>
            <person name="Priest M."/>
            <person name="Roberts A."/>
            <person name="Saif S."/>
            <person name="Shea T."/>
            <person name="Shenoy N."/>
            <person name="Sisk P."/>
            <person name="Stolte C."/>
            <person name="Sykes S."/>
            <person name="White J."/>
            <person name="Yandava C."/>
            <person name="Nusbaum C."/>
            <person name="Birren B."/>
        </authorList>
    </citation>
    <scope>NUCLEOTIDE SEQUENCE [LARGE SCALE GENOMIC DNA]</scope>
    <source>
        <strain evidence="5 6">29_1</strain>
    </source>
</reference>
<evidence type="ECO:0000256" key="2">
    <source>
        <dbReference type="ARBA" id="ARBA00022840"/>
    </source>
</evidence>
<dbReference type="GO" id="GO:0005886">
    <property type="term" value="C:plasma membrane"/>
    <property type="evidence" value="ECO:0007669"/>
    <property type="project" value="TreeGrafter"/>
</dbReference>
<dbReference type="Proteomes" id="UP000003157">
    <property type="component" value="Unassembled WGS sequence"/>
</dbReference>
<dbReference type="GO" id="GO:0022857">
    <property type="term" value="F:transmembrane transporter activity"/>
    <property type="evidence" value="ECO:0007669"/>
    <property type="project" value="TreeGrafter"/>
</dbReference>
<evidence type="ECO:0000259" key="4">
    <source>
        <dbReference type="PROSITE" id="PS50893"/>
    </source>
</evidence>
<organism evidence="5 6">
    <name type="scientific">Coprobacillus cateniformis</name>
    <dbReference type="NCBI Taxonomy" id="100884"/>
    <lineage>
        <taxon>Bacteria</taxon>
        <taxon>Bacillati</taxon>
        <taxon>Bacillota</taxon>
        <taxon>Erysipelotrichia</taxon>
        <taxon>Erysipelotrichales</taxon>
        <taxon>Coprobacillaceae</taxon>
        <taxon>Coprobacillus</taxon>
    </lineage>
</organism>
<protein>
    <recommendedName>
        <fullName evidence="4">ABC transporter domain-containing protein</fullName>
    </recommendedName>
</protein>
<keyword evidence="6" id="KW-1185">Reference proteome</keyword>
<accession>E7GBE5</accession>
<dbReference type="Gene3D" id="3.40.50.300">
    <property type="entry name" value="P-loop containing nucleotide triphosphate hydrolases"/>
    <property type="match status" value="1"/>
</dbReference>
<dbReference type="PROSITE" id="PS00211">
    <property type="entry name" value="ABC_TRANSPORTER_1"/>
    <property type="match status" value="1"/>
</dbReference>
<dbReference type="eggNOG" id="COG1136">
    <property type="taxonomic scope" value="Bacteria"/>
</dbReference>
<dbReference type="RefSeq" id="WP_008789186.1">
    <property type="nucleotide sequence ID" value="NZ_AKCB01000001.1"/>
</dbReference>
<dbReference type="GO" id="GO:0016887">
    <property type="term" value="F:ATP hydrolysis activity"/>
    <property type="evidence" value="ECO:0007669"/>
    <property type="project" value="InterPro"/>
</dbReference>